<name>A0A225VCT7_9STRA</name>
<accession>A0A225VCT7</accession>
<dbReference type="Proteomes" id="UP000198211">
    <property type="component" value="Unassembled WGS sequence"/>
</dbReference>
<dbReference type="EMBL" id="NBNE01006263">
    <property type="protein sequence ID" value="OWZ02300.1"/>
    <property type="molecule type" value="Genomic_DNA"/>
</dbReference>
<proteinExistence type="predicted"/>
<evidence type="ECO:0000313" key="2">
    <source>
        <dbReference type="Proteomes" id="UP000198211"/>
    </source>
</evidence>
<reference evidence="2" key="1">
    <citation type="submission" date="2017-03" db="EMBL/GenBank/DDBJ databases">
        <title>Phytopthora megakarya and P. palmivora, two closely related causual agents of cacao black pod achieved similar genome size and gene model numbers by different mechanisms.</title>
        <authorList>
            <person name="Ali S."/>
            <person name="Shao J."/>
            <person name="Larry D.J."/>
            <person name="Kronmiller B."/>
            <person name="Shen D."/>
            <person name="Strem M.D."/>
            <person name="Melnick R.L."/>
            <person name="Guiltinan M.J."/>
            <person name="Tyler B.M."/>
            <person name="Meinhardt L.W."/>
            <person name="Bailey B.A."/>
        </authorList>
    </citation>
    <scope>NUCLEOTIDE SEQUENCE [LARGE SCALE GENOMIC DNA]</scope>
    <source>
        <strain evidence="2">zdho120</strain>
    </source>
</reference>
<sequence>MVECQLLKVQDRHVLRREDQVEVKFEVGDPVWVYQCFRARRGERATKKLVFSCHVPYRIVSAVGENTYRVAIPMHPNRVVNINVNRLKRLEGSGLDRFRPSQPGVDDEGPLAEEDLPSTSYVECLVIGGEESDISGTTLPVIDILAKRKRTELRNIWCCSPLAKLGGGLWERYFRLITKEQGLPELRRSALLAEANVAVDEDSILF</sequence>
<protein>
    <submittedName>
        <fullName evidence="1">Uncharacterized protein</fullName>
    </submittedName>
</protein>
<dbReference type="AlphaFoldDB" id="A0A225VCT7"/>
<keyword evidence="2" id="KW-1185">Reference proteome</keyword>
<organism evidence="1 2">
    <name type="scientific">Phytophthora megakarya</name>
    <dbReference type="NCBI Taxonomy" id="4795"/>
    <lineage>
        <taxon>Eukaryota</taxon>
        <taxon>Sar</taxon>
        <taxon>Stramenopiles</taxon>
        <taxon>Oomycota</taxon>
        <taxon>Peronosporomycetes</taxon>
        <taxon>Peronosporales</taxon>
        <taxon>Peronosporaceae</taxon>
        <taxon>Phytophthora</taxon>
    </lineage>
</organism>
<comment type="caution">
    <text evidence="1">The sequence shown here is derived from an EMBL/GenBank/DDBJ whole genome shotgun (WGS) entry which is preliminary data.</text>
</comment>
<dbReference type="OrthoDB" id="120952at2759"/>
<gene>
    <name evidence="1" type="ORF">PHMEG_00026163</name>
</gene>
<evidence type="ECO:0000313" key="1">
    <source>
        <dbReference type="EMBL" id="OWZ02300.1"/>
    </source>
</evidence>